<gene>
    <name evidence="8" type="ORF">METZ01_LOCUS260621</name>
</gene>
<protein>
    <recommendedName>
        <fullName evidence="2">phosphoribosylanthranilate isomerase</fullName>
        <ecNumber evidence="2">5.3.1.24</ecNumber>
    </recommendedName>
</protein>
<comment type="pathway">
    <text evidence="1">Amino-acid biosynthesis; L-tryptophan biosynthesis; L-tryptophan from chorismate: step 3/5.</text>
</comment>
<dbReference type="Pfam" id="PF00697">
    <property type="entry name" value="PRAI"/>
    <property type="match status" value="1"/>
</dbReference>
<evidence type="ECO:0000256" key="4">
    <source>
        <dbReference type="ARBA" id="ARBA00022822"/>
    </source>
</evidence>
<feature type="domain" description="N-(5'phosphoribosyl) anthranilate isomerase (PRAI)" evidence="7">
    <location>
        <begin position="14"/>
        <end position="98"/>
    </location>
</feature>
<dbReference type="PANTHER" id="PTHR42894">
    <property type="entry name" value="N-(5'-PHOSPHORIBOSYL)ANTHRANILATE ISOMERASE"/>
    <property type="match status" value="1"/>
</dbReference>
<sequence length="118" mass="12740">VFHMGTGFDSAALEKFYVHAFLFDTYQTGKPGGTGTSFNWGLISDLKTETPIILSGGLNPDNINEGIKAVKPSAVDVNSGVESEPGIKDKVKVEKLFNTIEQLHHSAPNRCVFDGELS</sequence>
<dbReference type="AlphaFoldDB" id="A0A382J8X2"/>
<dbReference type="InterPro" id="IPR011060">
    <property type="entry name" value="RibuloseP-bd_barrel"/>
</dbReference>
<dbReference type="SUPFAM" id="SSF51366">
    <property type="entry name" value="Ribulose-phoshate binding barrel"/>
    <property type="match status" value="1"/>
</dbReference>
<dbReference type="GO" id="GO:0000162">
    <property type="term" value="P:L-tryptophan biosynthetic process"/>
    <property type="evidence" value="ECO:0007669"/>
    <property type="project" value="UniProtKB-UniPathway"/>
</dbReference>
<dbReference type="InterPro" id="IPR044643">
    <property type="entry name" value="TrpF_fam"/>
</dbReference>
<keyword evidence="3" id="KW-0028">Amino-acid biosynthesis</keyword>
<dbReference type="EC" id="5.3.1.24" evidence="2"/>
<dbReference type="EMBL" id="UINC01072264">
    <property type="protein sequence ID" value="SVC07767.1"/>
    <property type="molecule type" value="Genomic_DNA"/>
</dbReference>
<dbReference type="CDD" id="cd00405">
    <property type="entry name" value="PRAI"/>
    <property type="match status" value="1"/>
</dbReference>
<dbReference type="PANTHER" id="PTHR42894:SF1">
    <property type="entry name" value="N-(5'-PHOSPHORIBOSYL)ANTHRANILATE ISOMERASE"/>
    <property type="match status" value="1"/>
</dbReference>
<reference evidence="8" key="1">
    <citation type="submission" date="2018-05" db="EMBL/GenBank/DDBJ databases">
        <authorList>
            <person name="Lanie J.A."/>
            <person name="Ng W.-L."/>
            <person name="Kazmierczak K.M."/>
            <person name="Andrzejewski T.M."/>
            <person name="Davidsen T.M."/>
            <person name="Wayne K.J."/>
            <person name="Tettelin H."/>
            <person name="Glass J.I."/>
            <person name="Rusch D."/>
            <person name="Podicherti R."/>
            <person name="Tsui H.-C.T."/>
            <person name="Winkler M.E."/>
        </authorList>
    </citation>
    <scope>NUCLEOTIDE SEQUENCE</scope>
</reference>
<keyword evidence="4" id="KW-0822">Tryptophan biosynthesis</keyword>
<keyword evidence="5" id="KW-0057">Aromatic amino acid biosynthesis</keyword>
<dbReference type="InterPro" id="IPR013785">
    <property type="entry name" value="Aldolase_TIM"/>
</dbReference>
<feature type="non-terminal residue" evidence="8">
    <location>
        <position position="1"/>
    </location>
</feature>
<evidence type="ECO:0000256" key="3">
    <source>
        <dbReference type="ARBA" id="ARBA00022605"/>
    </source>
</evidence>
<evidence type="ECO:0000256" key="6">
    <source>
        <dbReference type="ARBA" id="ARBA00023235"/>
    </source>
</evidence>
<dbReference type="Gene3D" id="3.20.20.70">
    <property type="entry name" value="Aldolase class I"/>
    <property type="match status" value="1"/>
</dbReference>
<accession>A0A382J8X2</accession>
<proteinExistence type="predicted"/>
<evidence type="ECO:0000256" key="2">
    <source>
        <dbReference type="ARBA" id="ARBA00012572"/>
    </source>
</evidence>
<organism evidence="8">
    <name type="scientific">marine metagenome</name>
    <dbReference type="NCBI Taxonomy" id="408172"/>
    <lineage>
        <taxon>unclassified sequences</taxon>
        <taxon>metagenomes</taxon>
        <taxon>ecological metagenomes</taxon>
    </lineage>
</organism>
<dbReference type="UniPathway" id="UPA00035">
    <property type="reaction ID" value="UER00042"/>
</dbReference>
<evidence type="ECO:0000256" key="1">
    <source>
        <dbReference type="ARBA" id="ARBA00004664"/>
    </source>
</evidence>
<dbReference type="InterPro" id="IPR001240">
    <property type="entry name" value="PRAI_dom"/>
</dbReference>
<name>A0A382J8X2_9ZZZZ</name>
<dbReference type="GO" id="GO:0004640">
    <property type="term" value="F:phosphoribosylanthranilate isomerase activity"/>
    <property type="evidence" value="ECO:0007669"/>
    <property type="project" value="UniProtKB-EC"/>
</dbReference>
<evidence type="ECO:0000256" key="5">
    <source>
        <dbReference type="ARBA" id="ARBA00023141"/>
    </source>
</evidence>
<evidence type="ECO:0000259" key="7">
    <source>
        <dbReference type="Pfam" id="PF00697"/>
    </source>
</evidence>
<keyword evidence="6" id="KW-0413">Isomerase</keyword>
<evidence type="ECO:0000313" key="8">
    <source>
        <dbReference type="EMBL" id="SVC07767.1"/>
    </source>
</evidence>